<dbReference type="InterPro" id="IPR001469">
    <property type="entry name" value="ATP_synth_F1_dsu/esu"/>
</dbReference>
<proteinExistence type="inferred from homology"/>
<evidence type="ECO:0000256" key="6">
    <source>
        <dbReference type="ARBA" id="ARBA00023136"/>
    </source>
</evidence>
<dbReference type="Pfam" id="PF02823">
    <property type="entry name" value="ATP-synt_DE_N"/>
    <property type="match status" value="1"/>
</dbReference>
<feature type="domain" description="ATP synthase F1 complex delta/epsilon subunit N-terminal" evidence="11">
    <location>
        <begin position="5"/>
        <end position="83"/>
    </location>
</feature>
<dbReference type="HAMAP" id="MF_00530">
    <property type="entry name" value="ATP_synth_epsil_bac"/>
    <property type="match status" value="1"/>
</dbReference>
<organism evidence="12">
    <name type="scientific">marine metagenome</name>
    <dbReference type="NCBI Taxonomy" id="408172"/>
    <lineage>
        <taxon>unclassified sequences</taxon>
        <taxon>metagenomes</taxon>
        <taxon>ecological metagenomes</taxon>
    </lineage>
</organism>
<evidence type="ECO:0000259" key="10">
    <source>
        <dbReference type="Pfam" id="PF00401"/>
    </source>
</evidence>
<dbReference type="AlphaFoldDB" id="A0A381T8S8"/>
<dbReference type="CDD" id="cd12152">
    <property type="entry name" value="F1-ATPase_delta"/>
    <property type="match status" value="1"/>
</dbReference>
<evidence type="ECO:0000256" key="1">
    <source>
        <dbReference type="ARBA" id="ARBA00004202"/>
    </source>
</evidence>
<evidence type="ECO:0000256" key="9">
    <source>
        <dbReference type="SAM" id="Coils"/>
    </source>
</evidence>
<evidence type="ECO:0000256" key="7">
    <source>
        <dbReference type="ARBA" id="ARBA00023196"/>
    </source>
</evidence>
<evidence type="ECO:0000256" key="2">
    <source>
        <dbReference type="ARBA" id="ARBA00005712"/>
    </source>
</evidence>
<dbReference type="InterPro" id="IPR020546">
    <property type="entry name" value="ATP_synth_F1_dsu/esu_N"/>
</dbReference>
<keyword evidence="6" id="KW-0472">Membrane</keyword>
<dbReference type="InterPro" id="IPR036771">
    <property type="entry name" value="ATPsynth_dsu/esu_N"/>
</dbReference>
<dbReference type="InterPro" id="IPR020547">
    <property type="entry name" value="ATP_synth_F1_esu_C"/>
</dbReference>
<keyword evidence="7" id="KW-0139">CF(1)</keyword>
<evidence type="ECO:0000313" key="12">
    <source>
        <dbReference type="EMBL" id="SVA12580.1"/>
    </source>
</evidence>
<dbReference type="InterPro" id="IPR036794">
    <property type="entry name" value="ATP_F1_dsu/esu_C_sf"/>
</dbReference>
<comment type="subcellular location">
    <subcellularLocation>
        <location evidence="1">Cell membrane</location>
        <topology evidence="1">Peripheral membrane protein</topology>
    </subcellularLocation>
</comment>
<name>A0A381T8S8_9ZZZZ</name>
<accession>A0A381T8S8</accession>
<gene>
    <name evidence="12" type="ORF">METZ01_LOCUS65434</name>
</gene>
<evidence type="ECO:0000256" key="4">
    <source>
        <dbReference type="ARBA" id="ARBA00022475"/>
    </source>
</evidence>
<keyword evidence="3" id="KW-0813">Transport</keyword>
<dbReference type="SUPFAM" id="SSF51344">
    <property type="entry name" value="Epsilon subunit of F1F0-ATP synthase N-terminal domain"/>
    <property type="match status" value="1"/>
</dbReference>
<dbReference type="NCBIfam" id="NF009977">
    <property type="entry name" value="PRK13442.1"/>
    <property type="match status" value="1"/>
</dbReference>
<dbReference type="EMBL" id="UINC01004204">
    <property type="protein sequence ID" value="SVA12580.1"/>
    <property type="molecule type" value="Genomic_DNA"/>
</dbReference>
<evidence type="ECO:0000259" key="11">
    <source>
        <dbReference type="Pfam" id="PF02823"/>
    </source>
</evidence>
<evidence type="ECO:0000256" key="5">
    <source>
        <dbReference type="ARBA" id="ARBA00023065"/>
    </source>
</evidence>
<keyword evidence="5" id="KW-0406">Ion transport</keyword>
<dbReference type="GO" id="GO:0045259">
    <property type="term" value="C:proton-transporting ATP synthase complex"/>
    <property type="evidence" value="ECO:0007669"/>
    <property type="project" value="UniProtKB-KW"/>
</dbReference>
<reference evidence="12" key="1">
    <citation type="submission" date="2018-05" db="EMBL/GenBank/DDBJ databases">
        <authorList>
            <person name="Lanie J.A."/>
            <person name="Ng W.-L."/>
            <person name="Kazmierczak K.M."/>
            <person name="Andrzejewski T.M."/>
            <person name="Davidsen T.M."/>
            <person name="Wayne K.J."/>
            <person name="Tettelin H."/>
            <person name="Glass J.I."/>
            <person name="Rusch D."/>
            <person name="Podicherti R."/>
            <person name="Tsui H.-C.T."/>
            <person name="Winkler M.E."/>
        </authorList>
    </citation>
    <scope>NUCLEOTIDE SEQUENCE</scope>
</reference>
<keyword evidence="9" id="KW-0175">Coiled coil</keyword>
<dbReference type="NCBIfam" id="NF001847">
    <property type="entry name" value="PRK00571.1-4"/>
    <property type="match status" value="1"/>
</dbReference>
<protein>
    <recommendedName>
        <fullName evidence="13">ATP synthase F1 complex delta/epsilon subunit N-terminal domain-containing protein</fullName>
    </recommendedName>
</protein>
<dbReference type="FunFam" id="2.60.15.10:FF:000001">
    <property type="entry name" value="ATP synthase epsilon chain"/>
    <property type="match status" value="1"/>
</dbReference>
<dbReference type="Pfam" id="PF00401">
    <property type="entry name" value="ATP-synt_DE"/>
    <property type="match status" value="1"/>
</dbReference>
<dbReference type="PANTHER" id="PTHR13822:SF10">
    <property type="entry name" value="ATP SYNTHASE EPSILON CHAIN, CHLOROPLASTIC"/>
    <property type="match status" value="1"/>
</dbReference>
<evidence type="ECO:0000256" key="3">
    <source>
        <dbReference type="ARBA" id="ARBA00022448"/>
    </source>
</evidence>
<dbReference type="NCBIfam" id="TIGR01216">
    <property type="entry name" value="ATP_synt_epsi"/>
    <property type="match status" value="1"/>
</dbReference>
<keyword evidence="8" id="KW-0066">ATP synthesis</keyword>
<dbReference type="SUPFAM" id="SSF46604">
    <property type="entry name" value="Epsilon subunit of F1F0-ATP synthase C-terminal domain"/>
    <property type="match status" value="1"/>
</dbReference>
<dbReference type="Gene3D" id="2.60.15.10">
    <property type="entry name" value="F0F1 ATP synthase delta/epsilon subunit, N-terminal"/>
    <property type="match status" value="1"/>
</dbReference>
<dbReference type="GO" id="GO:0046933">
    <property type="term" value="F:proton-transporting ATP synthase activity, rotational mechanism"/>
    <property type="evidence" value="ECO:0007669"/>
    <property type="project" value="InterPro"/>
</dbReference>
<comment type="similarity">
    <text evidence="2">Belongs to the ATPase epsilon chain family.</text>
</comment>
<sequence>MNTIKIEIVSAEKDLFSGEATMVVAPGSDGDLGIAPQHTPLLTTLRPGDVEVQNPNGEKEFFYISGGILEVQPHLITILADAALHASELDEDAALEAKTLAEEALKSAEKKEDLDHAQAQLAEAAARYKAVQKLKGKK</sequence>
<dbReference type="PANTHER" id="PTHR13822">
    <property type="entry name" value="ATP SYNTHASE DELTA/EPSILON CHAIN"/>
    <property type="match status" value="1"/>
</dbReference>
<feature type="domain" description="ATP synthase epsilon subunit C-terminal" evidence="10">
    <location>
        <begin position="88"/>
        <end position="132"/>
    </location>
</feature>
<dbReference type="GO" id="GO:0005886">
    <property type="term" value="C:plasma membrane"/>
    <property type="evidence" value="ECO:0007669"/>
    <property type="project" value="UniProtKB-SubCell"/>
</dbReference>
<evidence type="ECO:0000256" key="8">
    <source>
        <dbReference type="ARBA" id="ARBA00023310"/>
    </source>
</evidence>
<keyword evidence="4" id="KW-1003">Cell membrane</keyword>
<evidence type="ECO:0008006" key="13">
    <source>
        <dbReference type="Google" id="ProtNLM"/>
    </source>
</evidence>
<feature type="coiled-coil region" evidence="9">
    <location>
        <begin position="107"/>
        <end position="134"/>
    </location>
</feature>